<dbReference type="EMBL" id="JAGKHQ010000003">
    <property type="protein sequence ID" value="KAG7521303.1"/>
    <property type="molecule type" value="Genomic_DNA"/>
</dbReference>
<keyword evidence="3" id="KW-1185">Reference proteome</keyword>
<evidence type="ECO:0000256" key="1">
    <source>
        <dbReference type="SAM" id="MobiDB-lite"/>
    </source>
</evidence>
<proteinExistence type="predicted"/>
<dbReference type="Proteomes" id="UP000693946">
    <property type="component" value="Linkage Group LG11"/>
</dbReference>
<feature type="region of interest" description="Disordered" evidence="1">
    <location>
        <begin position="187"/>
        <end position="206"/>
    </location>
</feature>
<organism evidence="2 3">
    <name type="scientific">Solea senegalensis</name>
    <name type="common">Senegalese sole</name>
    <dbReference type="NCBI Taxonomy" id="28829"/>
    <lineage>
        <taxon>Eukaryota</taxon>
        <taxon>Metazoa</taxon>
        <taxon>Chordata</taxon>
        <taxon>Craniata</taxon>
        <taxon>Vertebrata</taxon>
        <taxon>Euteleostomi</taxon>
        <taxon>Actinopterygii</taxon>
        <taxon>Neopterygii</taxon>
        <taxon>Teleostei</taxon>
        <taxon>Neoteleostei</taxon>
        <taxon>Acanthomorphata</taxon>
        <taxon>Carangaria</taxon>
        <taxon>Pleuronectiformes</taxon>
        <taxon>Pleuronectoidei</taxon>
        <taxon>Soleidae</taxon>
        <taxon>Solea</taxon>
    </lineage>
</organism>
<accession>A0AAV6SW95</accession>
<evidence type="ECO:0000313" key="2">
    <source>
        <dbReference type="EMBL" id="KAG7521303.1"/>
    </source>
</evidence>
<evidence type="ECO:0000313" key="3">
    <source>
        <dbReference type="Proteomes" id="UP000693946"/>
    </source>
</evidence>
<reference evidence="2 3" key="1">
    <citation type="journal article" date="2021" name="Sci. Rep.">
        <title>Chromosome anchoring in Senegalese sole (Solea senegalensis) reveals sex-associated markers and genome rearrangements in flatfish.</title>
        <authorList>
            <person name="Guerrero-Cozar I."/>
            <person name="Gomez-Garrido J."/>
            <person name="Berbel C."/>
            <person name="Martinez-Blanch J.F."/>
            <person name="Alioto T."/>
            <person name="Claros M.G."/>
            <person name="Gagnaire P.A."/>
            <person name="Manchado M."/>
        </authorList>
    </citation>
    <scope>NUCLEOTIDE SEQUENCE [LARGE SCALE GENOMIC DNA]</scope>
    <source>
        <strain evidence="2">Sse05_10M</strain>
    </source>
</reference>
<name>A0AAV6SW95_SOLSE</name>
<protein>
    <submittedName>
        <fullName evidence="2">Uncharacterized protein</fullName>
    </submittedName>
</protein>
<dbReference type="AlphaFoldDB" id="A0AAV6SW95"/>
<sequence length="206" mass="22190">MGAVVLFETCCQFTAVGNECGTCGVLHKRRNLCGEKLPALLALCYKKPILIFYTFAALDLAADPQEKACFLWRWAPHVGTSLICGSISDSDASLTGALRYATLYVRFSEGCAANKVEDADSVYVRKAWRSEGKLNSVLTNQITSHGFVVGGDLQCFQTQRESFKAVTCASSSPLAVNPSRAEVTRAWRESEGGGGVPALSRPSIVL</sequence>
<gene>
    <name evidence="2" type="ORF">JOB18_045780</name>
</gene>
<comment type="caution">
    <text evidence="2">The sequence shown here is derived from an EMBL/GenBank/DDBJ whole genome shotgun (WGS) entry which is preliminary data.</text>
</comment>